<dbReference type="Gene3D" id="3.40.50.2300">
    <property type="match status" value="2"/>
</dbReference>
<dbReference type="CDD" id="cd06288">
    <property type="entry name" value="PBP1_sucrose_transcription_regulator"/>
    <property type="match status" value="1"/>
</dbReference>
<dbReference type="InterPro" id="IPR000843">
    <property type="entry name" value="HTH_LacI"/>
</dbReference>
<dbReference type="EMBL" id="VJXR01000001">
    <property type="protein sequence ID" value="TRW47655.1"/>
    <property type="molecule type" value="Genomic_DNA"/>
</dbReference>
<dbReference type="InterPro" id="IPR028082">
    <property type="entry name" value="Peripla_BP_I"/>
</dbReference>
<reference evidence="5 6" key="1">
    <citation type="submission" date="2019-07" db="EMBL/GenBank/DDBJ databases">
        <title>Georgenia wutianyii sp. nov. and Georgenia *** sp. nov. isolated from plateau pika (Ochotona curzoniae) in the Qinghai-Tibet plateau of China.</title>
        <authorList>
            <person name="Tian Z."/>
        </authorList>
    </citation>
    <scope>NUCLEOTIDE SEQUENCE [LARGE SCALE GENOMIC DNA]</scope>
    <source>
        <strain evidence="5 6">Z446</strain>
    </source>
</reference>
<feature type="domain" description="HTH lacI-type" evidence="4">
    <location>
        <begin position="12"/>
        <end position="66"/>
    </location>
</feature>
<dbReference type="Pfam" id="PF13377">
    <property type="entry name" value="Peripla_BP_3"/>
    <property type="match status" value="1"/>
</dbReference>
<organism evidence="5 6">
    <name type="scientific">Georgenia yuyongxinii</name>
    <dbReference type="NCBI Taxonomy" id="2589797"/>
    <lineage>
        <taxon>Bacteria</taxon>
        <taxon>Bacillati</taxon>
        <taxon>Actinomycetota</taxon>
        <taxon>Actinomycetes</taxon>
        <taxon>Micrococcales</taxon>
        <taxon>Bogoriellaceae</taxon>
        <taxon>Georgenia</taxon>
    </lineage>
</organism>
<dbReference type="PANTHER" id="PTHR30146">
    <property type="entry name" value="LACI-RELATED TRANSCRIPTIONAL REPRESSOR"/>
    <property type="match status" value="1"/>
</dbReference>
<evidence type="ECO:0000313" key="5">
    <source>
        <dbReference type="EMBL" id="TRW47655.1"/>
    </source>
</evidence>
<proteinExistence type="predicted"/>
<dbReference type="CDD" id="cd01392">
    <property type="entry name" value="HTH_LacI"/>
    <property type="match status" value="1"/>
</dbReference>
<dbReference type="SMART" id="SM00354">
    <property type="entry name" value="HTH_LACI"/>
    <property type="match status" value="1"/>
</dbReference>
<dbReference type="GO" id="GO:0000976">
    <property type="term" value="F:transcription cis-regulatory region binding"/>
    <property type="evidence" value="ECO:0007669"/>
    <property type="project" value="TreeGrafter"/>
</dbReference>
<sequence length="341" mass="36144">MAQDAMARPRGATLRDVATVAGVSVSTASKALNGRAHVHPDTRRRVMDAAERLSFTPNVLAQNLTSGQSGTVGLITNDLEGRFSIPILMGAENAFGAGKMSVFLCDARGDAIRERYHLQALLSRRVDGIIVVGSRTDVRPSLGHEIPVPVVYVYAPSDDPEDLSLLPDNVGAGQQAVDHLLSIGRRTIAHIAGDPTYAAAQDRVRGIQHAMAAAQLPLVAPTPFGNWSEAWGRAATRQLLATHPEVDGLICGSDQIARGALDALRDLGRDVPRDVAVVGFDNWEILATGSAPPLTSVDMNFEALGRMAAERVFAALDGERQAGIVTQPCRLVVRGSTIDGA</sequence>
<dbReference type="SUPFAM" id="SSF47413">
    <property type="entry name" value="lambda repressor-like DNA-binding domains"/>
    <property type="match status" value="1"/>
</dbReference>
<keyword evidence="2" id="KW-0238">DNA-binding</keyword>
<evidence type="ECO:0000256" key="3">
    <source>
        <dbReference type="ARBA" id="ARBA00023163"/>
    </source>
</evidence>
<accession>A0A552WY99</accession>
<evidence type="ECO:0000256" key="1">
    <source>
        <dbReference type="ARBA" id="ARBA00023015"/>
    </source>
</evidence>
<dbReference type="InterPro" id="IPR046335">
    <property type="entry name" value="LacI/GalR-like_sensor"/>
</dbReference>
<dbReference type="SUPFAM" id="SSF53822">
    <property type="entry name" value="Periplasmic binding protein-like I"/>
    <property type="match status" value="1"/>
</dbReference>
<dbReference type="InterPro" id="IPR010982">
    <property type="entry name" value="Lambda_DNA-bd_dom_sf"/>
</dbReference>
<protein>
    <submittedName>
        <fullName evidence="5">LacI family transcriptional regulator</fullName>
    </submittedName>
</protein>
<dbReference type="GO" id="GO:0003700">
    <property type="term" value="F:DNA-binding transcription factor activity"/>
    <property type="evidence" value="ECO:0007669"/>
    <property type="project" value="TreeGrafter"/>
</dbReference>
<name>A0A552WY99_9MICO</name>
<evidence type="ECO:0000259" key="4">
    <source>
        <dbReference type="PROSITE" id="PS50932"/>
    </source>
</evidence>
<gene>
    <name evidence="5" type="ORF">FJ693_00705</name>
</gene>
<dbReference type="PANTHER" id="PTHR30146:SF109">
    <property type="entry name" value="HTH-TYPE TRANSCRIPTIONAL REGULATOR GALS"/>
    <property type="match status" value="1"/>
</dbReference>
<keyword evidence="1" id="KW-0805">Transcription regulation</keyword>
<keyword evidence="6" id="KW-1185">Reference proteome</keyword>
<dbReference type="Proteomes" id="UP000318693">
    <property type="component" value="Unassembled WGS sequence"/>
</dbReference>
<dbReference type="PROSITE" id="PS50932">
    <property type="entry name" value="HTH_LACI_2"/>
    <property type="match status" value="1"/>
</dbReference>
<keyword evidence="3" id="KW-0804">Transcription</keyword>
<dbReference type="Gene3D" id="1.10.260.40">
    <property type="entry name" value="lambda repressor-like DNA-binding domains"/>
    <property type="match status" value="1"/>
</dbReference>
<evidence type="ECO:0000256" key="2">
    <source>
        <dbReference type="ARBA" id="ARBA00023125"/>
    </source>
</evidence>
<dbReference type="AlphaFoldDB" id="A0A552WY99"/>
<evidence type="ECO:0000313" key="6">
    <source>
        <dbReference type="Proteomes" id="UP000318693"/>
    </source>
</evidence>
<comment type="caution">
    <text evidence="5">The sequence shown here is derived from an EMBL/GenBank/DDBJ whole genome shotgun (WGS) entry which is preliminary data.</text>
</comment>
<dbReference type="Pfam" id="PF00356">
    <property type="entry name" value="LacI"/>
    <property type="match status" value="1"/>
</dbReference>
<dbReference type="PROSITE" id="PS00356">
    <property type="entry name" value="HTH_LACI_1"/>
    <property type="match status" value="1"/>
</dbReference>